<feature type="compositionally biased region" description="Acidic residues" evidence="1">
    <location>
        <begin position="552"/>
        <end position="564"/>
    </location>
</feature>
<keyword evidence="3" id="KW-1185">Reference proteome</keyword>
<evidence type="ECO:0000313" key="3">
    <source>
        <dbReference type="Proteomes" id="UP001324427"/>
    </source>
</evidence>
<reference evidence="2 3" key="1">
    <citation type="submission" date="2021-11" db="EMBL/GenBank/DDBJ databases">
        <title>Black yeast isolated from Biological Soil Crust.</title>
        <authorList>
            <person name="Kurbessoian T."/>
        </authorList>
    </citation>
    <scope>NUCLEOTIDE SEQUENCE [LARGE SCALE GENOMIC DNA]</scope>
    <source>
        <strain evidence="2 3">CCFEE 5522</strain>
    </source>
</reference>
<accession>A0AAV9JQN7</accession>
<feature type="compositionally biased region" description="Polar residues" evidence="1">
    <location>
        <begin position="686"/>
        <end position="696"/>
    </location>
</feature>
<dbReference type="EMBL" id="JAVFHQ010000010">
    <property type="protein sequence ID" value="KAK4547717.1"/>
    <property type="molecule type" value="Genomic_DNA"/>
</dbReference>
<feature type="compositionally biased region" description="Low complexity" evidence="1">
    <location>
        <begin position="370"/>
        <end position="379"/>
    </location>
</feature>
<sequence>MATPIHRLESNGREGKQHRLLHTKTAAHKSNATLPKSAHAPETRAQSGELEAEADEDESSANDDTSDEEEGEPNEFALSDAQKWDSMDGQRLAGLDEDDMFMDDASQAVAGAEIDDDDESEDNDYAGVEDVSDDEEFVSEPHSNKKALRAAEQDLIDEFERAEERRDATTMTTDMDTMFLQDDTLLRARRSSVASNGTLPDAFNLNINMDDDPFLGLASHDSLYQDMFNEAEDTLATEDALASWRQPDRKESDDSMGTKKRVRFMEPHETRSRSSSLSSDEDPSGAFPDLFDAQDDPTLRSRFGIDVDLDASFQHDYSDTGSYYDFEGEEERLALQIDDEDSDTDDDLSSFDSDEEGDTTDEDVEDEPTARVQAARQAAGQSPTLAPSTPTSAKRPVARAARAQATPLSTPTTGKGPRMGTFVVDKSRATMSADSNGNRIKVLPPTKPCEKDKAFWDRARTAASSRSSTPRSSGYWNMRTPGQEMPPRPFTAQSTLRSMFNGNLDILHNNDVSGLAGDLFPGLATRPGASFASASMTEDSETEMTEVNMDDFLDMDDSDSESDELSSAPLTSPTQPGHSDPFTSRNDSLLNHLDQQRGLVGSFRRNQTQAKHFSSLAANPAKRASTSEHNALQKGRRAAANIPVTPARKKRVSQDLGLTGAGVKKAVSSPLASRRPRSRGSSVSGMQQTLSPSGMQ</sequence>
<feature type="region of interest" description="Disordered" evidence="1">
    <location>
        <begin position="612"/>
        <end position="696"/>
    </location>
</feature>
<feature type="compositionally biased region" description="Low complexity" evidence="1">
    <location>
        <begin position="666"/>
        <end position="685"/>
    </location>
</feature>
<proteinExistence type="predicted"/>
<feature type="compositionally biased region" description="Basic and acidic residues" evidence="1">
    <location>
        <begin position="246"/>
        <end position="272"/>
    </location>
</feature>
<organism evidence="2 3">
    <name type="scientific">Oleoguttula mirabilis</name>
    <dbReference type="NCBI Taxonomy" id="1507867"/>
    <lineage>
        <taxon>Eukaryota</taxon>
        <taxon>Fungi</taxon>
        <taxon>Dikarya</taxon>
        <taxon>Ascomycota</taxon>
        <taxon>Pezizomycotina</taxon>
        <taxon>Dothideomycetes</taxon>
        <taxon>Dothideomycetidae</taxon>
        <taxon>Mycosphaerellales</taxon>
        <taxon>Teratosphaeriaceae</taxon>
        <taxon>Oleoguttula</taxon>
    </lineage>
</organism>
<dbReference type="Proteomes" id="UP001324427">
    <property type="component" value="Unassembled WGS sequence"/>
</dbReference>
<protein>
    <recommendedName>
        <fullName evidence="4">DNA replication checkpoint mediator MRC1 domain-containing protein</fullName>
    </recommendedName>
</protein>
<feature type="compositionally biased region" description="Polar residues" evidence="1">
    <location>
        <begin position="568"/>
        <end position="588"/>
    </location>
</feature>
<gene>
    <name evidence="2" type="ORF">LTR36_000675</name>
</gene>
<feature type="compositionally biased region" description="Acidic residues" evidence="1">
    <location>
        <begin position="337"/>
        <end position="367"/>
    </location>
</feature>
<feature type="compositionally biased region" description="Polar residues" evidence="1">
    <location>
        <begin position="429"/>
        <end position="438"/>
    </location>
</feature>
<feature type="compositionally biased region" description="Acidic residues" evidence="1">
    <location>
        <begin position="113"/>
        <end position="124"/>
    </location>
</feature>
<feature type="compositionally biased region" description="Basic residues" evidence="1">
    <location>
        <begin position="18"/>
        <end position="27"/>
    </location>
</feature>
<feature type="region of interest" description="Disordered" evidence="1">
    <location>
        <begin position="552"/>
        <end position="588"/>
    </location>
</feature>
<feature type="compositionally biased region" description="Acidic residues" evidence="1">
    <location>
        <begin position="50"/>
        <end position="73"/>
    </location>
</feature>
<feature type="region of interest" description="Disordered" evidence="1">
    <location>
        <begin position="239"/>
        <end position="297"/>
    </location>
</feature>
<name>A0AAV9JQN7_9PEZI</name>
<evidence type="ECO:0000313" key="2">
    <source>
        <dbReference type="EMBL" id="KAK4547717.1"/>
    </source>
</evidence>
<feature type="region of interest" description="Disordered" evidence="1">
    <location>
        <begin position="310"/>
        <end position="487"/>
    </location>
</feature>
<feature type="compositionally biased region" description="Basic and acidic residues" evidence="1">
    <location>
        <begin position="1"/>
        <end position="17"/>
    </location>
</feature>
<evidence type="ECO:0000256" key="1">
    <source>
        <dbReference type="SAM" id="MobiDB-lite"/>
    </source>
</evidence>
<feature type="compositionally biased region" description="Low complexity" evidence="1">
    <location>
        <begin position="461"/>
        <end position="473"/>
    </location>
</feature>
<comment type="caution">
    <text evidence="2">The sequence shown here is derived from an EMBL/GenBank/DDBJ whole genome shotgun (WGS) entry which is preliminary data.</text>
</comment>
<dbReference type="AlphaFoldDB" id="A0AAV9JQN7"/>
<feature type="region of interest" description="Disordered" evidence="1">
    <location>
        <begin position="1"/>
        <end position="146"/>
    </location>
</feature>
<evidence type="ECO:0008006" key="4">
    <source>
        <dbReference type="Google" id="ProtNLM"/>
    </source>
</evidence>
<feature type="compositionally biased region" description="Polar residues" evidence="1">
    <location>
        <begin position="380"/>
        <end position="392"/>
    </location>
</feature>
<feature type="compositionally biased region" description="Basic and acidic residues" evidence="1">
    <location>
        <begin position="448"/>
        <end position="460"/>
    </location>
</feature>